<dbReference type="EMBL" id="FUKJ01000007">
    <property type="protein sequence ID" value="SJM89172.1"/>
    <property type="molecule type" value="Genomic_DNA"/>
</dbReference>
<dbReference type="InterPro" id="IPR029056">
    <property type="entry name" value="Ribokinase-like"/>
</dbReference>
<proteinExistence type="inferred from homology"/>
<gene>
    <name evidence="7" type="ORF">CRENPOLYSF2_1040006</name>
</gene>
<dbReference type="Proteomes" id="UP000195442">
    <property type="component" value="Unassembled WGS sequence"/>
</dbReference>
<evidence type="ECO:0000256" key="2">
    <source>
        <dbReference type="ARBA" id="ARBA00022679"/>
    </source>
</evidence>
<evidence type="ECO:0000256" key="3">
    <source>
        <dbReference type="ARBA" id="ARBA00022741"/>
    </source>
</evidence>
<protein>
    <submittedName>
        <fullName evidence="7">PfkB domain protein</fullName>
    </submittedName>
</protein>
<evidence type="ECO:0000256" key="5">
    <source>
        <dbReference type="ARBA" id="ARBA00022840"/>
    </source>
</evidence>
<keyword evidence="4" id="KW-0418">Kinase</keyword>
<feature type="domain" description="Carbohydrate kinase PfkB" evidence="6">
    <location>
        <begin position="18"/>
        <end position="279"/>
    </location>
</feature>
<evidence type="ECO:0000256" key="1">
    <source>
        <dbReference type="ARBA" id="ARBA00010688"/>
    </source>
</evidence>
<dbReference type="OrthoDB" id="9779730at2"/>
<sequence>MLNKQIRIFGEVLFDQFPDGQQVLGGAPFNVAWHLHAFGQIPGFISRVGNDTEGLQIKQAMLNWGLSLENLQTDPSYATGKVQIAVVNGEPQYAILANQAYDFISAAQLKGYSYPEDVLYHGTLALRHPLSAATFDKLVAEHAGKVFIDVNLRSPWWQIGRVKQLLGRADWAKLNDDELIQLQPVQGSLKKTMQLFRKNHDLDVLIVTCGERGAVALNKQGEFFDVVPATTVAVVDTVGAGDAFAAVVLLGLQHGWPLPLTLQRAQVFASAMVGRRGATVQDLNFYQAYTHAWQLD</sequence>
<keyword evidence="3" id="KW-0547">Nucleotide-binding</keyword>
<keyword evidence="8" id="KW-1185">Reference proteome</keyword>
<dbReference type="Pfam" id="PF00294">
    <property type="entry name" value="PfkB"/>
    <property type="match status" value="1"/>
</dbReference>
<accession>A0A1R4GYZ0</accession>
<evidence type="ECO:0000313" key="8">
    <source>
        <dbReference type="Proteomes" id="UP000195442"/>
    </source>
</evidence>
<organism evidence="7 8">
    <name type="scientific">Crenothrix polyspora</name>
    <dbReference type="NCBI Taxonomy" id="360316"/>
    <lineage>
        <taxon>Bacteria</taxon>
        <taxon>Pseudomonadati</taxon>
        <taxon>Pseudomonadota</taxon>
        <taxon>Gammaproteobacteria</taxon>
        <taxon>Methylococcales</taxon>
        <taxon>Crenotrichaceae</taxon>
        <taxon>Crenothrix</taxon>
    </lineage>
</organism>
<dbReference type="AlphaFoldDB" id="A0A1R4GYZ0"/>
<reference evidence="8" key="1">
    <citation type="submission" date="2017-02" db="EMBL/GenBank/DDBJ databases">
        <authorList>
            <person name="Daims H."/>
        </authorList>
    </citation>
    <scope>NUCLEOTIDE SEQUENCE [LARGE SCALE GENOMIC DNA]</scope>
</reference>
<dbReference type="InterPro" id="IPR011611">
    <property type="entry name" value="PfkB_dom"/>
</dbReference>
<keyword evidence="5" id="KW-0067">ATP-binding</keyword>
<comment type="similarity">
    <text evidence="1">Belongs to the carbohydrate kinase PfkB family.</text>
</comment>
<dbReference type="SUPFAM" id="SSF53613">
    <property type="entry name" value="Ribokinase-like"/>
    <property type="match status" value="1"/>
</dbReference>
<evidence type="ECO:0000256" key="4">
    <source>
        <dbReference type="ARBA" id="ARBA00022777"/>
    </source>
</evidence>
<dbReference type="Gene3D" id="3.40.1190.20">
    <property type="match status" value="1"/>
</dbReference>
<dbReference type="PANTHER" id="PTHR43085">
    <property type="entry name" value="HEXOKINASE FAMILY MEMBER"/>
    <property type="match status" value="1"/>
</dbReference>
<name>A0A1R4GYZ0_9GAMM</name>
<dbReference type="PROSITE" id="PS00583">
    <property type="entry name" value="PFKB_KINASES_1"/>
    <property type="match status" value="1"/>
</dbReference>
<dbReference type="GO" id="GO:0005524">
    <property type="term" value="F:ATP binding"/>
    <property type="evidence" value="ECO:0007669"/>
    <property type="project" value="UniProtKB-KW"/>
</dbReference>
<dbReference type="PANTHER" id="PTHR43085:SF1">
    <property type="entry name" value="PSEUDOURIDINE KINASE-RELATED"/>
    <property type="match status" value="1"/>
</dbReference>
<dbReference type="InterPro" id="IPR050306">
    <property type="entry name" value="PfkB_Carbo_kinase"/>
</dbReference>
<dbReference type="GO" id="GO:0016301">
    <property type="term" value="F:kinase activity"/>
    <property type="evidence" value="ECO:0007669"/>
    <property type="project" value="UniProtKB-KW"/>
</dbReference>
<dbReference type="InterPro" id="IPR002173">
    <property type="entry name" value="Carboh/pur_kinase_PfkB_CS"/>
</dbReference>
<evidence type="ECO:0000313" key="7">
    <source>
        <dbReference type="EMBL" id="SJM89172.1"/>
    </source>
</evidence>
<dbReference type="RefSeq" id="WP_087145507.1">
    <property type="nucleotide sequence ID" value="NZ_FUKJ01000007.1"/>
</dbReference>
<evidence type="ECO:0000259" key="6">
    <source>
        <dbReference type="Pfam" id="PF00294"/>
    </source>
</evidence>
<keyword evidence="2" id="KW-0808">Transferase</keyword>